<dbReference type="EMBL" id="RKIK01000086">
    <property type="protein sequence ID" value="ROV58243.1"/>
    <property type="molecule type" value="Genomic_DNA"/>
</dbReference>
<proteinExistence type="predicted"/>
<comment type="caution">
    <text evidence="2">The sequence shown here is derived from an EMBL/GenBank/DDBJ whole genome shotgun (WGS) entry which is preliminary data.</text>
</comment>
<accession>A0A3N3DUT5</accession>
<dbReference type="Proteomes" id="UP000186206">
    <property type="component" value="Unassembled WGS sequence"/>
</dbReference>
<dbReference type="RefSeq" id="WP_075647640.1">
    <property type="nucleotide sequence ID" value="NZ_AP019657.1"/>
</dbReference>
<evidence type="ECO:0008006" key="5">
    <source>
        <dbReference type="Google" id="ProtNLM"/>
    </source>
</evidence>
<keyword evidence="3" id="KW-1185">Reference proteome</keyword>
<evidence type="ECO:0000313" key="1">
    <source>
        <dbReference type="EMBL" id="OLQ95947.1"/>
    </source>
</evidence>
<dbReference type="AlphaFoldDB" id="A0A3N3DUT5"/>
<dbReference type="OrthoDB" id="5893249at2"/>
<name>A0A3N3DUT5_9VIBR</name>
<dbReference type="Proteomes" id="UP000278792">
    <property type="component" value="Unassembled WGS sequence"/>
</dbReference>
<gene>
    <name evidence="1" type="ORF">BIY21_20295</name>
    <name evidence="2" type="ORF">EGH82_19310</name>
</gene>
<reference evidence="1 3" key="1">
    <citation type="submission" date="2016-09" db="EMBL/GenBank/DDBJ databases">
        <title>Genomic Taxonomy of the Vibrionaceae.</title>
        <authorList>
            <person name="Gonzalez-Castillo A."/>
            <person name="Gomez-Gil B."/>
            <person name="Enciso-Ibarra K."/>
        </authorList>
    </citation>
    <scope>NUCLEOTIDE SEQUENCE [LARGE SCALE GENOMIC DNA]</scope>
    <source>
        <strain evidence="1 3">CAIM 1731</strain>
    </source>
</reference>
<reference evidence="2 4" key="2">
    <citation type="submission" date="2018-11" db="EMBL/GenBank/DDBJ databases">
        <title>Vibrio ponticus strain CAIM 1751 pathogenic for the snapper Lutjanus guttatus.</title>
        <authorList>
            <person name="Soto-Rodriguez S."/>
            <person name="Lozano-Olvera R."/>
            <person name="Gomez-Gil B."/>
        </authorList>
    </citation>
    <scope>NUCLEOTIDE SEQUENCE [LARGE SCALE GENOMIC DNA]</scope>
    <source>
        <strain evidence="2 4">CAIM 1751</strain>
    </source>
</reference>
<evidence type="ECO:0000313" key="3">
    <source>
        <dbReference type="Proteomes" id="UP000186206"/>
    </source>
</evidence>
<protein>
    <recommendedName>
        <fullName evidence="5">3-demethylubiquinone-9 3-methyltransferase</fullName>
    </recommendedName>
</protein>
<organism evidence="2 4">
    <name type="scientific">Vibrio ponticus</name>
    <dbReference type="NCBI Taxonomy" id="265668"/>
    <lineage>
        <taxon>Bacteria</taxon>
        <taxon>Pseudomonadati</taxon>
        <taxon>Pseudomonadota</taxon>
        <taxon>Gammaproteobacteria</taxon>
        <taxon>Vibrionales</taxon>
        <taxon>Vibrionaceae</taxon>
        <taxon>Vibrio</taxon>
    </lineage>
</organism>
<sequence length="59" mass="6953">METLLIQLKKDFYKNISSLQANTLPHSQPTLNLLTDEELKELEHVWVELSVWQRNQVSC</sequence>
<evidence type="ECO:0000313" key="4">
    <source>
        <dbReference type="Proteomes" id="UP000278792"/>
    </source>
</evidence>
<dbReference type="EMBL" id="MJMI01000003">
    <property type="protein sequence ID" value="OLQ95947.1"/>
    <property type="molecule type" value="Genomic_DNA"/>
</dbReference>
<evidence type="ECO:0000313" key="2">
    <source>
        <dbReference type="EMBL" id="ROV58243.1"/>
    </source>
</evidence>